<dbReference type="AlphaFoldDB" id="A0A197JCN7"/>
<reference evidence="1 2" key="1">
    <citation type="submission" date="2016-05" db="EMBL/GenBank/DDBJ databases">
        <title>Genome sequencing reveals origins of a unique bacterial endosymbiosis in the earliest lineages of terrestrial Fungi.</title>
        <authorList>
            <consortium name="DOE Joint Genome Institute"/>
            <person name="Uehling J."/>
            <person name="Gryganskyi A."/>
            <person name="Hameed K."/>
            <person name="Tschaplinski T."/>
            <person name="Misztal P."/>
            <person name="Wu S."/>
            <person name="Desiro A."/>
            <person name="Vande Pol N."/>
            <person name="Du Z.-Y."/>
            <person name="Zienkiewicz A."/>
            <person name="Zienkiewicz K."/>
            <person name="Morin E."/>
            <person name="Tisserant E."/>
            <person name="Splivallo R."/>
            <person name="Hainaut M."/>
            <person name="Henrissat B."/>
            <person name="Ohm R."/>
            <person name="Kuo A."/>
            <person name="Yan J."/>
            <person name="Lipzen A."/>
            <person name="Nolan M."/>
            <person name="Labutti K."/>
            <person name="Barry K."/>
            <person name="Goldstein A."/>
            <person name="Labbe J."/>
            <person name="Schadt C."/>
            <person name="Tuskan G."/>
            <person name="Grigoriev I."/>
            <person name="Martin F."/>
            <person name="Vilgalys R."/>
            <person name="Bonito G."/>
        </authorList>
    </citation>
    <scope>NUCLEOTIDE SEQUENCE [LARGE SCALE GENOMIC DNA]</scope>
    <source>
        <strain evidence="1 2">AG-77</strain>
    </source>
</reference>
<proteinExistence type="predicted"/>
<sequence length="490" mass="55396">MVSMMTHPTDKLPPEILERIAYFAGGYVMCVLGINPYSTELTRNGMFLSGGPGVALDQIFLHDGDPRALMTLCKMGEGVTPADLVIAKAVATHSPKILARVFAIWDTTESDTGLHMSMGQDFRFGVDNITCSSDNYMYTVGCRNVYYLNRGIHDRIHEDVSYVSDPSIDEGLPATEEAYDKMYPYASPYWKMRMAIKMGRMGDVYHLLDDGEDILDGSREMEHLSTEEIIGLYNRRNPDMFTYEGYDEKYPDGTIRILCDRVSTFEELDGIHDKESPGYIQASRYFLGTPGYIHHMFTDIAIDTNRDVALDNIIGGLWGDEDGYACVIDAMDKRGWTLDMILDKLGDTFVTRWMTMEHMRKSKAEFFREGLISLDDLLHTDDIMVGPLKGLDHDIVRDILHRAPKVSIGCVDELLWVWHEFGDGMIMGPEDEGSAYVYISEGIWSYPKLCGKELVGSDVEFYQQSVNVYLCWKAYTTETIGTTVNISSVE</sequence>
<dbReference type="EMBL" id="KV442190">
    <property type="protein sequence ID" value="OAQ22266.1"/>
    <property type="molecule type" value="Genomic_DNA"/>
</dbReference>
<name>A0A197JCN7_9FUNG</name>
<organism evidence="1 2">
    <name type="scientific">Linnemannia elongata AG-77</name>
    <dbReference type="NCBI Taxonomy" id="1314771"/>
    <lineage>
        <taxon>Eukaryota</taxon>
        <taxon>Fungi</taxon>
        <taxon>Fungi incertae sedis</taxon>
        <taxon>Mucoromycota</taxon>
        <taxon>Mortierellomycotina</taxon>
        <taxon>Mortierellomycetes</taxon>
        <taxon>Mortierellales</taxon>
        <taxon>Mortierellaceae</taxon>
        <taxon>Linnemannia</taxon>
    </lineage>
</organism>
<gene>
    <name evidence="1" type="ORF">K457DRAFT_356792</name>
</gene>
<keyword evidence="2" id="KW-1185">Reference proteome</keyword>
<dbReference type="OrthoDB" id="1870641at2759"/>
<evidence type="ECO:0000313" key="1">
    <source>
        <dbReference type="EMBL" id="OAQ22266.1"/>
    </source>
</evidence>
<evidence type="ECO:0000313" key="2">
    <source>
        <dbReference type="Proteomes" id="UP000078512"/>
    </source>
</evidence>
<accession>A0A197JCN7</accession>
<dbReference type="Proteomes" id="UP000078512">
    <property type="component" value="Unassembled WGS sequence"/>
</dbReference>
<protein>
    <submittedName>
        <fullName evidence="1">Uncharacterized protein</fullName>
    </submittedName>
</protein>